<reference evidence="2 3" key="1">
    <citation type="submission" date="2019-02" db="EMBL/GenBank/DDBJ databases">
        <title>Deep-cultivation of Planctomycetes and their phenomic and genomic characterization uncovers novel biology.</title>
        <authorList>
            <person name="Wiegand S."/>
            <person name="Jogler M."/>
            <person name="Boedeker C."/>
            <person name="Pinto D."/>
            <person name="Vollmers J."/>
            <person name="Rivas-Marin E."/>
            <person name="Kohn T."/>
            <person name="Peeters S.H."/>
            <person name="Heuer A."/>
            <person name="Rast P."/>
            <person name="Oberbeckmann S."/>
            <person name="Bunk B."/>
            <person name="Jeske O."/>
            <person name="Meyerdierks A."/>
            <person name="Storesund J.E."/>
            <person name="Kallscheuer N."/>
            <person name="Luecker S."/>
            <person name="Lage O.M."/>
            <person name="Pohl T."/>
            <person name="Merkel B.J."/>
            <person name="Hornburger P."/>
            <person name="Mueller R.-W."/>
            <person name="Bruemmer F."/>
            <person name="Labrenz M."/>
            <person name="Spormann A.M."/>
            <person name="Op den Camp H."/>
            <person name="Overmann J."/>
            <person name="Amann R."/>
            <person name="Jetten M.S.M."/>
            <person name="Mascher T."/>
            <person name="Medema M.H."/>
            <person name="Devos D.P."/>
            <person name="Kaster A.-K."/>
            <person name="Ovreas L."/>
            <person name="Rohde M."/>
            <person name="Galperin M.Y."/>
            <person name="Jogler C."/>
        </authorList>
    </citation>
    <scope>NUCLEOTIDE SEQUENCE [LARGE SCALE GENOMIC DNA]</scope>
    <source>
        <strain evidence="2 3">TBK1r</strain>
    </source>
</reference>
<sequence>MLASEVTGSVQEVDRPVKETNDGSACRHSAPAADAGAGSHVSRTKTTVSVEALSNHPCEPLKRRRRGLRSSVTAFIRRWREYDLHKLSVGIGRVLLWPFPDSVYLRLGYRVFFGTWPDYRHPRSFNEHIHEYMLRCRDPMLSIPADKIKSRHYIAERVGADVLVPLLGVWDRPEDVPLSTLPRPLVLKPTAASGLVLIVRAEDELNEDEVRDQMRRWLRRCYSQVNREWCYRGVPRRLMAETMLSDDCGGLPPDYKAYVIGGKVRFLQVDRGRFDQHTRNVYDPQWNPLPARWTLQNHEPDLCPACLPRMIELAEILAEPFEFLRVDFYVIGQQLYIGELTNYPGAGFERFIPSGYAWEIGKFWTGRPRSEDR</sequence>
<dbReference type="EMBL" id="CP036432">
    <property type="protein sequence ID" value="QDV87657.1"/>
    <property type="molecule type" value="Genomic_DNA"/>
</dbReference>
<gene>
    <name evidence="2" type="ORF">TBK1r_66880</name>
</gene>
<evidence type="ECO:0000313" key="3">
    <source>
        <dbReference type="Proteomes" id="UP000318081"/>
    </source>
</evidence>
<feature type="compositionally biased region" description="Polar residues" evidence="1">
    <location>
        <begin position="1"/>
        <end position="10"/>
    </location>
</feature>
<evidence type="ECO:0000256" key="1">
    <source>
        <dbReference type="SAM" id="MobiDB-lite"/>
    </source>
</evidence>
<name>A0ABX5Y131_9BACT</name>
<evidence type="ECO:0000313" key="2">
    <source>
        <dbReference type="EMBL" id="QDV87657.1"/>
    </source>
</evidence>
<dbReference type="InterPro" id="IPR029465">
    <property type="entry name" value="ATPgrasp_TupA"/>
</dbReference>
<accession>A0ABX5Y131</accession>
<dbReference type="Pfam" id="PF14305">
    <property type="entry name" value="ATPgrasp_TupA"/>
    <property type="match status" value="1"/>
</dbReference>
<feature type="region of interest" description="Disordered" evidence="1">
    <location>
        <begin position="1"/>
        <end position="44"/>
    </location>
</feature>
<organism evidence="2 3">
    <name type="scientific">Stieleria magnilauensis</name>
    <dbReference type="NCBI Taxonomy" id="2527963"/>
    <lineage>
        <taxon>Bacteria</taxon>
        <taxon>Pseudomonadati</taxon>
        <taxon>Planctomycetota</taxon>
        <taxon>Planctomycetia</taxon>
        <taxon>Pirellulales</taxon>
        <taxon>Pirellulaceae</taxon>
        <taxon>Stieleria</taxon>
    </lineage>
</organism>
<dbReference type="Proteomes" id="UP000318081">
    <property type="component" value="Chromosome"/>
</dbReference>
<feature type="compositionally biased region" description="Basic and acidic residues" evidence="1">
    <location>
        <begin position="12"/>
        <end position="21"/>
    </location>
</feature>
<protein>
    <submittedName>
        <fullName evidence="2">Uncharacterized protein</fullName>
    </submittedName>
</protein>
<proteinExistence type="predicted"/>
<keyword evidence="3" id="KW-1185">Reference proteome</keyword>